<dbReference type="Proteomes" id="UP001552594">
    <property type="component" value="Unassembled WGS sequence"/>
</dbReference>
<evidence type="ECO:0000256" key="2">
    <source>
        <dbReference type="SAM" id="SignalP"/>
    </source>
</evidence>
<feature type="region of interest" description="Disordered" evidence="1">
    <location>
        <begin position="21"/>
        <end position="54"/>
    </location>
</feature>
<comment type="caution">
    <text evidence="3">The sequence shown here is derived from an EMBL/GenBank/DDBJ whole genome shotgun (WGS) entry which is preliminary data.</text>
</comment>
<evidence type="ECO:0000256" key="1">
    <source>
        <dbReference type="SAM" id="MobiDB-lite"/>
    </source>
</evidence>
<dbReference type="Gene3D" id="2.50.20.20">
    <property type="match status" value="1"/>
</dbReference>
<feature type="compositionally biased region" description="Low complexity" evidence="1">
    <location>
        <begin position="37"/>
        <end position="46"/>
    </location>
</feature>
<keyword evidence="2" id="KW-0732">Signal</keyword>
<feature type="chain" id="PRO_5045925196" description="Lipoprotein" evidence="2">
    <location>
        <begin position="23"/>
        <end position="257"/>
    </location>
</feature>
<protein>
    <recommendedName>
        <fullName evidence="5">Lipoprotein</fullName>
    </recommendedName>
</protein>
<organism evidence="3 4">
    <name type="scientific">Streptomyces orinoci</name>
    <name type="common">Streptoverticillium orinoci</name>
    <dbReference type="NCBI Taxonomy" id="67339"/>
    <lineage>
        <taxon>Bacteria</taxon>
        <taxon>Bacillati</taxon>
        <taxon>Actinomycetota</taxon>
        <taxon>Actinomycetes</taxon>
        <taxon>Kitasatosporales</taxon>
        <taxon>Streptomycetaceae</taxon>
        <taxon>Streptomyces</taxon>
    </lineage>
</organism>
<evidence type="ECO:0008006" key="5">
    <source>
        <dbReference type="Google" id="ProtNLM"/>
    </source>
</evidence>
<dbReference type="EMBL" id="JBFAUK010000002">
    <property type="protein sequence ID" value="MEV5505656.1"/>
    <property type="molecule type" value="Genomic_DNA"/>
</dbReference>
<name>A0ABV3JRZ4_STRON</name>
<gene>
    <name evidence="3" type="ORF">AB0L16_04145</name>
</gene>
<reference evidence="3 4" key="1">
    <citation type="submission" date="2024-06" db="EMBL/GenBank/DDBJ databases">
        <title>The Natural Products Discovery Center: Release of the First 8490 Sequenced Strains for Exploring Actinobacteria Biosynthetic Diversity.</title>
        <authorList>
            <person name="Kalkreuter E."/>
            <person name="Kautsar S.A."/>
            <person name="Yang D."/>
            <person name="Bader C.D."/>
            <person name="Teijaro C.N."/>
            <person name="Fluegel L."/>
            <person name="Davis C.M."/>
            <person name="Simpson J.R."/>
            <person name="Lauterbach L."/>
            <person name="Steele A.D."/>
            <person name="Gui C."/>
            <person name="Meng S."/>
            <person name="Li G."/>
            <person name="Viehrig K."/>
            <person name="Ye F."/>
            <person name="Su P."/>
            <person name="Kiefer A.F."/>
            <person name="Nichols A."/>
            <person name="Cepeda A.J."/>
            <person name="Yan W."/>
            <person name="Fan B."/>
            <person name="Jiang Y."/>
            <person name="Adhikari A."/>
            <person name="Zheng C.-J."/>
            <person name="Schuster L."/>
            <person name="Cowan T.M."/>
            <person name="Smanski M.J."/>
            <person name="Chevrette M.G."/>
            <person name="De Carvalho L.P.S."/>
            <person name="Shen B."/>
        </authorList>
    </citation>
    <scope>NUCLEOTIDE SEQUENCE [LARGE SCALE GENOMIC DNA]</scope>
    <source>
        <strain evidence="3 4">NPDC052347</strain>
    </source>
</reference>
<sequence>MAPKRSVVVVAACMAAVVGLSACGGKSGDNKSDAKDGGSSSSAPAAQQPHGELDKLSGKEMADKAKQALMSATSLHIKVARADGTGKTVDLSVNRQGDCMGTASNQGASVELIKIGDRVWMKPDDAYWQQHSNRSEAGKLFKGHYLYGTTADDKLKKTTRMCNLAAVQASMAKDSDSNDGFTKGAPATVNGQPVIPLTNPKKTVIDVAATGKPYPLEIIEAGKSKVDFSDFDKPVQPKEPPADQTVDIAKLKEQQGS</sequence>
<evidence type="ECO:0000313" key="3">
    <source>
        <dbReference type="EMBL" id="MEV5505656.1"/>
    </source>
</evidence>
<feature type="signal peptide" evidence="2">
    <location>
        <begin position="1"/>
        <end position="22"/>
    </location>
</feature>
<feature type="region of interest" description="Disordered" evidence="1">
    <location>
        <begin position="228"/>
        <end position="247"/>
    </location>
</feature>
<evidence type="ECO:0000313" key="4">
    <source>
        <dbReference type="Proteomes" id="UP001552594"/>
    </source>
</evidence>
<dbReference type="PROSITE" id="PS51257">
    <property type="entry name" value="PROKAR_LIPOPROTEIN"/>
    <property type="match status" value="1"/>
</dbReference>
<proteinExistence type="predicted"/>
<accession>A0ABV3JRZ4</accession>
<dbReference type="RefSeq" id="WP_109279440.1">
    <property type="nucleotide sequence ID" value="NZ_JBFAUK010000002.1"/>
</dbReference>
<keyword evidence="4" id="KW-1185">Reference proteome</keyword>